<comment type="caution">
    <text evidence="4">Lacks conserved residue(s) required for the propagation of feature annotation.</text>
</comment>
<dbReference type="GO" id="GO:0003677">
    <property type="term" value="F:DNA binding"/>
    <property type="evidence" value="ECO:0007669"/>
    <property type="project" value="UniProtKB-KW"/>
</dbReference>
<dbReference type="InterPro" id="IPR016032">
    <property type="entry name" value="Sig_transdc_resp-reg_C-effctor"/>
</dbReference>
<evidence type="ECO:0000256" key="2">
    <source>
        <dbReference type="ARBA" id="ARBA00023125"/>
    </source>
</evidence>
<dbReference type="GO" id="GO:0003700">
    <property type="term" value="F:DNA-binding transcription factor activity"/>
    <property type="evidence" value="ECO:0007669"/>
    <property type="project" value="InterPro"/>
</dbReference>
<reference evidence="6" key="2">
    <citation type="journal article" date="2021" name="PeerJ">
        <title>Extensive microbial diversity within the chicken gut microbiome revealed by metagenomics and culture.</title>
        <authorList>
            <person name="Gilroy R."/>
            <person name="Ravi A."/>
            <person name="Getino M."/>
            <person name="Pursley I."/>
            <person name="Horton D.L."/>
            <person name="Alikhan N.F."/>
            <person name="Baker D."/>
            <person name="Gharbi K."/>
            <person name="Hall N."/>
            <person name="Watson M."/>
            <person name="Adriaenssens E.M."/>
            <person name="Foster-Nyarko E."/>
            <person name="Jarju S."/>
            <person name="Secka A."/>
            <person name="Antonio M."/>
            <person name="Oren A."/>
            <person name="Chaudhuri R.R."/>
            <person name="La Ragione R."/>
            <person name="Hildebrand F."/>
            <person name="Pallen M.J."/>
        </authorList>
    </citation>
    <scope>NUCLEOTIDE SEQUENCE</scope>
    <source>
        <strain evidence="6">13766</strain>
    </source>
</reference>
<accession>A0A9D1K546</accession>
<reference evidence="6" key="1">
    <citation type="submission" date="2020-10" db="EMBL/GenBank/DDBJ databases">
        <authorList>
            <person name="Gilroy R."/>
        </authorList>
    </citation>
    <scope>NUCLEOTIDE SEQUENCE</scope>
    <source>
        <strain evidence="6">13766</strain>
    </source>
</reference>
<dbReference type="GO" id="GO:0000160">
    <property type="term" value="P:phosphorelay signal transduction system"/>
    <property type="evidence" value="ECO:0007669"/>
    <property type="project" value="InterPro"/>
</dbReference>
<dbReference type="Gene3D" id="1.10.10.10">
    <property type="entry name" value="Winged helix-like DNA-binding domain superfamily/Winged helix DNA-binding domain"/>
    <property type="match status" value="1"/>
</dbReference>
<dbReference type="GO" id="GO:0005509">
    <property type="term" value="F:calcium ion binding"/>
    <property type="evidence" value="ECO:0007669"/>
    <property type="project" value="InterPro"/>
</dbReference>
<dbReference type="InterPro" id="IPR036388">
    <property type="entry name" value="WH-like_DNA-bd_sf"/>
</dbReference>
<evidence type="ECO:0000256" key="4">
    <source>
        <dbReference type="PROSITE-ProRule" id="PRU00169"/>
    </source>
</evidence>
<dbReference type="EMBL" id="DVJN01000026">
    <property type="protein sequence ID" value="HIS91645.1"/>
    <property type="molecule type" value="Genomic_DNA"/>
</dbReference>
<organism evidence="6 7">
    <name type="scientific">Candidatus Alectryocaccomicrobium excrementavium</name>
    <dbReference type="NCBI Taxonomy" id="2840668"/>
    <lineage>
        <taxon>Bacteria</taxon>
        <taxon>Bacillati</taxon>
        <taxon>Bacillota</taxon>
        <taxon>Clostridia</taxon>
        <taxon>Candidatus Alectryocaccomicrobium</taxon>
    </lineage>
</organism>
<dbReference type="Proteomes" id="UP000824140">
    <property type="component" value="Unassembled WGS sequence"/>
</dbReference>
<dbReference type="AlphaFoldDB" id="A0A9D1K546"/>
<evidence type="ECO:0000313" key="6">
    <source>
        <dbReference type="EMBL" id="HIS91645.1"/>
    </source>
</evidence>
<gene>
    <name evidence="6" type="ORF">IAA84_01365</name>
</gene>
<comment type="caution">
    <text evidence="6">The sequence shown here is derived from an EMBL/GenBank/DDBJ whole genome shotgun (WGS) entry which is preliminary data.</text>
</comment>
<dbReference type="InterPro" id="IPR014879">
    <property type="entry name" value="Spo0A_C"/>
</dbReference>
<protein>
    <recommendedName>
        <fullName evidence="1">Stage 0 sporulation protein A homolog</fullName>
    </recommendedName>
</protein>
<evidence type="ECO:0000259" key="5">
    <source>
        <dbReference type="PROSITE" id="PS50110"/>
    </source>
</evidence>
<dbReference type="Pfam" id="PF08769">
    <property type="entry name" value="Spo0A_C"/>
    <property type="match status" value="1"/>
</dbReference>
<evidence type="ECO:0000256" key="3">
    <source>
        <dbReference type="ARBA" id="ARBA00024867"/>
    </source>
</evidence>
<dbReference type="InterPro" id="IPR001789">
    <property type="entry name" value="Sig_transdc_resp-reg_receiver"/>
</dbReference>
<dbReference type="SUPFAM" id="SSF52172">
    <property type="entry name" value="CheY-like"/>
    <property type="match status" value="1"/>
</dbReference>
<evidence type="ECO:0000256" key="1">
    <source>
        <dbReference type="ARBA" id="ARBA00018672"/>
    </source>
</evidence>
<name>A0A9D1K546_9FIRM</name>
<dbReference type="GO" id="GO:0005737">
    <property type="term" value="C:cytoplasm"/>
    <property type="evidence" value="ECO:0007669"/>
    <property type="project" value="InterPro"/>
</dbReference>
<dbReference type="InterPro" id="IPR011006">
    <property type="entry name" value="CheY-like_superfamily"/>
</dbReference>
<feature type="domain" description="Response regulatory" evidence="5">
    <location>
        <begin position="5"/>
        <end position="120"/>
    </location>
</feature>
<proteinExistence type="predicted"/>
<dbReference type="PROSITE" id="PS50110">
    <property type="entry name" value="RESPONSE_REGULATORY"/>
    <property type="match status" value="1"/>
</dbReference>
<comment type="function">
    <text evidence="3">May play the central regulatory role in sporulation. It may be an element of the effector pathway responsible for the activation of sporulation genes in response to nutritional stress. Spo0A may act in concert with spo0H (a sigma factor) to control the expression of some genes that are critical to the sporulation process.</text>
</comment>
<keyword evidence="2" id="KW-0238">DNA-binding</keyword>
<evidence type="ECO:0000313" key="7">
    <source>
        <dbReference type="Proteomes" id="UP000824140"/>
    </source>
</evidence>
<dbReference type="GO" id="GO:0042173">
    <property type="term" value="P:regulation of sporulation resulting in formation of a cellular spore"/>
    <property type="evidence" value="ECO:0007669"/>
    <property type="project" value="InterPro"/>
</dbReference>
<sequence>MREIRVLLADNNYAMLDYLAIYLSRRLEHAHILLESGGQLMRAIGAGMPSIVVAGAGQEPALRLWNRLRQIAPQACPKLILLAPEGCGDEDALAARYGAQACFQKPVAPAQLLESILALACEFPPPIAFSGRPLAMHAAGDCVLRICLLLGMSVRLAGYEYVRASVDLLSRDSLPRPMRGADVFQTIARYRGTTPASVERLIRYALATTWKRGCIERANLLLGEELFSPAAPPSSVEFIKLLARLARDMHRFATSLRLAH</sequence>
<dbReference type="Gene3D" id="3.40.50.2300">
    <property type="match status" value="1"/>
</dbReference>
<dbReference type="SUPFAM" id="SSF46894">
    <property type="entry name" value="C-terminal effector domain of the bipartite response regulators"/>
    <property type="match status" value="1"/>
</dbReference>